<feature type="compositionally biased region" description="Polar residues" evidence="2">
    <location>
        <begin position="179"/>
        <end position="202"/>
    </location>
</feature>
<dbReference type="Proteomes" id="UP000799324">
    <property type="component" value="Unassembled WGS sequence"/>
</dbReference>
<feature type="compositionally biased region" description="Polar residues" evidence="2">
    <location>
        <begin position="245"/>
        <end position="272"/>
    </location>
</feature>
<feature type="region of interest" description="Disordered" evidence="2">
    <location>
        <begin position="179"/>
        <end position="233"/>
    </location>
</feature>
<keyword evidence="1" id="KW-0175">Coiled coil</keyword>
<name>A0A6A6SW07_9PLEO</name>
<feature type="coiled-coil region" evidence="1">
    <location>
        <begin position="303"/>
        <end position="337"/>
    </location>
</feature>
<evidence type="ECO:0000313" key="4">
    <source>
        <dbReference type="Proteomes" id="UP000799324"/>
    </source>
</evidence>
<protein>
    <submittedName>
        <fullName evidence="3">Uncharacterized protein</fullName>
    </submittedName>
</protein>
<feature type="region of interest" description="Disordered" evidence="2">
    <location>
        <begin position="1"/>
        <end position="21"/>
    </location>
</feature>
<dbReference type="AlphaFoldDB" id="A0A6A6SW07"/>
<proteinExistence type="predicted"/>
<sequence length="377" mass="42882">MAPPSECNHHRVQDASSGKLSASNETLERLDRFLGNDKIKLRCLPYEDVKVEDQHDIKAAAKMKIRYGVFKNDPKRAVHLYFYPPNSVFDDSGRLICAYVEEGRSSVTSLTLADARAKIVPDPAFAHLPQSDTILTDVAKYYFMKANVEMPYPFKPKAGFQESLIKACKQVEVLNSRPTIRSTYASPTPSRGHSLDSSADQHQTSERTTGDNSKDLSIQRTKVRDTATHEDDEDDIDAAMKASTVQNQAEGVSQDQATTCGASLPNSTTSLSPEPKQKNASRDEVFKDLFDLEYVEDEVQQDFDRKTQRYQAAVRKLDDAERAFDDSELELENVKMKQSEIWERKKRLRERLSADGLRQFQYEKRRSAVKRARRDEE</sequence>
<gene>
    <name evidence="3" type="ORF">K491DRAFT_682416</name>
</gene>
<dbReference type="EMBL" id="MU004433">
    <property type="protein sequence ID" value="KAF2651171.1"/>
    <property type="molecule type" value="Genomic_DNA"/>
</dbReference>
<evidence type="ECO:0000256" key="2">
    <source>
        <dbReference type="SAM" id="MobiDB-lite"/>
    </source>
</evidence>
<feature type="region of interest" description="Disordered" evidence="2">
    <location>
        <begin position="245"/>
        <end position="281"/>
    </location>
</feature>
<organism evidence="3 4">
    <name type="scientific">Lophiostoma macrostomum CBS 122681</name>
    <dbReference type="NCBI Taxonomy" id="1314788"/>
    <lineage>
        <taxon>Eukaryota</taxon>
        <taxon>Fungi</taxon>
        <taxon>Dikarya</taxon>
        <taxon>Ascomycota</taxon>
        <taxon>Pezizomycotina</taxon>
        <taxon>Dothideomycetes</taxon>
        <taxon>Pleosporomycetidae</taxon>
        <taxon>Pleosporales</taxon>
        <taxon>Lophiostomataceae</taxon>
        <taxon>Lophiostoma</taxon>
    </lineage>
</organism>
<reference evidence="3" key="1">
    <citation type="journal article" date="2020" name="Stud. Mycol.">
        <title>101 Dothideomycetes genomes: a test case for predicting lifestyles and emergence of pathogens.</title>
        <authorList>
            <person name="Haridas S."/>
            <person name="Albert R."/>
            <person name="Binder M."/>
            <person name="Bloem J."/>
            <person name="Labutti K."/>
            <person name="Salamov A."/>
            <person name="Andreopoulos B."/>
            <person name="Baker S."/>
            <person name="Barry K."/>
            <person name="Bills G."/>
            <person name="Bluhm B."/>
            <person name="Cannon C."/>
            <person name="Castanera R."/>
            <person name="Culley D."/>
            <person name="Daum C."/>
            <person name="Ezra D."/>
            <person name="Gonzalez J."/>
            <person name="Henrissat B."/>
            <person name="Kuo A."/>
            <person name="Liang C."/>
            <person name="Lipzen A."/>
            <person name="Lutzoni F."/>
            <person name="Magnuson J."/>
            <person name="Mondo S."/>
            <person name="Nolan M."/>
            <person name="Ohm R."/>
            <person name="Pangilinan J."/>
            <person name="Park H.-J."/>
            <person name="Ramirez L."/>
            <person name="Alfaro M."/>
            <person name="Sun H."/>
            <person name="Tritt A."/>
            <person name="Yoshinaga Y."/>
            <person name="Zwiers L.-H."/>
            <person name="Turgeon B."/>
            <person name="Goodwin S."/>
            <person name="Spatafora J."/>
            <person name="Crous P."/>
            <person name="Grigoriev I."/>
        </authorList>
    </citation>
    <scope>NUCLEOTIDE SEQUENCE</scope>
    <source>
        <strain evidence="3">CBS 122681</strain>
    </source>
</reference>
<evidence type="ECO:0000256" key="1">
    <source>
        <dbReference type="SAM" id="Coils"/>
    </source>
</evidence>
<accession>A0A6A6SW07</accession>
<evidence type="ECO:0000313" key="3">
    <source>
        <dbReference type="EMBL" id="KAF2651171.1"/>
    </source>
</evidence>
<dbReference type="OrthoDB" id="3681964at2759"/>
<feature type="compositionally biased region" description="Basic and acidic residues" evidence="2">
    <location>
        <begin position="203"/>
        <end position="214"/>
    </location>
</feature>
<keyword evidence="4" id="KW-1185">Reference proteome</keyword>